<keyword evidence="3" id="KW-1185">Reference proteome</keyword>
<name>A0A5S4WAI7_9BRAD</name>
<evidence type="ECO:0000313" key="2">
    <source>
        <dbReference type="EMBL" id="TYL76753.1"/>
    </source>
</evidence>
<dbReference type="EMBL" id="VSSR01000059">
    <property type="protein sequence ID" value="TYL76753.1"/>
    <property type="molecule type" value="Genomic_DNA"/>
</dbReference>
<feature type="region of interest" description="Disordered" evidence="1">
    <location>
        <begin position="628"/>
        <end position="652"/>
    </location>
</feature>
<dbReference type="Proteomes" id="UP000324853">
    <property type="component" value="Unassembled WGS sequence"/>
</dbReference>
<evidence type="ECO:0000313" key="3">
    <source>
        <dbReference type="Proteomes" id="UP000324853"/>
    </source>
</evidence>
<comment type="caution">
    <text evidence="2">The sequence shown here is derived from an EMBL/GenBank/DDBJ whole genome shotgun (WGS) entry which is preliminary data.</text>
</comment>
<organism evidence="2 3">
    <name type="scientific">Bradyrhizobium cytisi</name>
    <dbReference type="NCBI Taxonomy" id="515489"/>
    <lineage>
        <taxon>Bacteria</taxon>
        <taxon>Pseudomonadati</taxon>
        <taxon>Pseudomonadota</taxon>
        <taxon>Alphaproteobacteria</taxon>
        <taxon>Hyphomicrobiales</taxon>
        <taxon>Nitrobacteraceae</taxon>
        <taxon>Bradyrhizobium</taxon>
    </lineage>
</organism>
<dbReference type="RefSeq" id="WP_148754717.1">
    <property type="nucleotide sequence ID" value="NZ_VSSR01000059.1"/>
</dbReference>
<dbReference type="AlphaFoldDB" id="A0A5S4WAI7"/>
<protein>
    <submittedName>
        <fullName evidence="2">Uncharacterized protein</fullName>
    </submittedName>
</protein>
<evidence type="ECO:0000256" key="1">
    <source>
        <dbReference type="SAM" id="MobiDB-lite"/>
    </source>
</evidence>
<dbReference type="OrthoDB" id="779545at2"/>
<reference evidence="2 3" key="1">
    <citation type="submission" date="2019-08" db="EMBL/GenBank/DDBJ databases">
        <title>Bradyrhizobium hipponensis sp. nov., a rhizobium isolated from a Lupinus angustifolius root nodule in Tunisia.</title>
        <authorList>
            <person name="Off K."/>
            <person name="Rejili M."/>
            <person name="Mars M."/>
            <person name="Brachmann A."/>
            <person name="Marin M."/>
        </authorList>
    </citation>
    <scope>NUCLEOTIDE SEQUENCE [LARGE SCALE GENOMIC DNA]</scope>
    <source>
        <strain evidence="2 3">CTAW11</strain>
    </source>
</reference>
<feature type="compositionally biased region" description="Basic and acidic residues" evidence="1">
    <location>
        <begin position="628"/>
        <end position="642"/>
    </location>
</feature>
<proteinExistence type="predicted"/>
<accession>A0A5S4WAI7</accession>
<gene>
    <name evidence="2" type="ORF">FXB38_30650</name>
</gene>
<sequence>MQDKQLLDEFLAAETEEAALEILTKKGLLNDEKRWRFLGDMPNNQSIVHNQQTTAAAALVEKVTNAIDAILMRKVRAAGIDPRGSKAPQNMIDAVDKFYGDLTDDKVDVRKLAEESMILYATGTKASPSISLYDAGEGQLAEDFPKTFCSLIFGSAEGAYKGAVEFTQGRFNMGGTGVLPFCGDNRKMQLIVSRVPDDMCSKPHEWAFTIFCFFPHKSKPSWKYLVGADGNIMTAGAEPMALVPKLAAKSGELCPPRERKVPGGTLIKMYNFKAPRSNICGELFRKLEDYLLKPVLPLRLIECREGYKANVMQTTIWNRLAKWNRKNIEPGFEDGASIQIKLFTGETVPAEVRVFKILDKDDPDADAPQTGLRALINGQSHAKRDTQFFKTNAVDLEHIAGSMLVTLDCTSLNQTSRNAIFMANRETFRDDDLLKDLFKKLQRELKNHEGLKALNKQRYEEKIKNATSDDLGISALEELLANDPSLADLFHSMMPGKVAAATVKQNPGDKVVGDPKEDYVGKEFPTYFKRADGMVNVKISLPQDDDARVSFNTDVVNNYFSRPKHAGKVKFVGQLEPTFHLFNGRLTFTFHAPKKAVVGTALMTQIEVADDAGHGPFKLVVTATIAPPREKTEPKPPKEPQHAQESPSRPDVIEVMNGPEGLPLTIEKVPNTNRLQLAVNKESKLLEQAKNLKKPEEVPAVEFVFKYGLALIAMGLLENAKQTPEWKTNEEQCRKNIQEHCAGVARVIVPLCLTLPQKLPKAA</sequence>